<evidence type="ECO:0000256" key="1">
    <source>
        <dbReference type="ARBA" id="ARBA00004651"/>
    </source>
</evidence>
<keyword evidence="2" id="KW-1003">Cell membrane</keyword>
<accession>A0A5N0V1D7</accession>
<keyword evidence="9" id="KW-1185">Reference proteome</keyword>
<gene>
    <name evidence="8" type="ORF">FPZ12_023695</name>
</gene>
<evidence type="ECO:0000256" key="2">
    <source>
        <dbReference type="ARBA" id="ARBA00022475"/>
    </source>
</evidence>
<name>A0A5N0V1D7_9PSEU</name>
<evidence type="ECO:0000259" key="7">
    <source>
        <dbReference type="Pfam" id="PF13396"/>
    </source>
</evidence>
<evidence type="ECO:0000256" key="5">
    <source>
        <dbReference type="ARBA" id="ARBA00023136"/>
    </source>
</evidence>
<keyword evidence="4 6" id="KW-1133">Transmembrane helix</keyword>
<feature type="transmembrane region" description="Helical" evidence="6">
    <location>
        <begin position="42"/>
        <end position="62"/>
    </location>
</feature>
<evidence type="ECO:0000256" key="3">
    <source>
        <dbReference type="ARBA" id="ARBA00022692"/>
    </source>
</evidence>
<evidence type="ECO:0000256" key="6">
    <source>
        <dbReference type="SAM" id="Phobius"/>
    </source>
</evidence>
<evidence type="ECO:0000313" key="8">
    <source>
        <dbReference type="EMBL" id="KAA9158109.1"/>
    </source>
</evidence>
<dbReference type="AlphaFoldDB" id="A0A5N0V1D7"/>
<keyword evidence="5 6" id="KW-0472">Membrane</keyword>
<dbReference type="RefSeq" id="WP_144747828.1">
    <property type="nucleotide sequence ID" value="NZ_VMNW02000037.1"/>
</dbReference>
<dbReference type="Pfam" id="PF13396">
    <property type="entry name" value="PLDc_N"/>
    <property type="match status" value="1"/>
</dbReference>
<feature type="domain" description="Cardiolipin synthase N-terminal" evidence="7">
    <location>
        <begin position="22"/>
        <end position="63"/>
    </location>
</feature>
<comment type="caution">
    <text evidence="8">The sequence shown here is derived from an EMBL/GenBank/DDBJ whole genome shotgun (WGS) entry which is preliminary data.</text>
</comment>
<reference evidence="8" key="1">
    <citation type="submission" date="2019-09" db="EMBL/GenBank/DDBJ databases">
        <authorList>
            <person name="Teo W.F.A."/>
            <person name="Duangmal K."/>
        </authorList>
    </citation>
    <scope>NUCLEOTIDE SEQUENCE [LARGE SCALE GENOMIC DNA]</scope>
    <source>
        <strain evidence="8">K81G1</strain>
    </source>
</reference>
<keyword evidence="3 6" id="KW-0812">Transmembrane</keyword>
<evidence type="ECO:0000313" key="9">
    <source>
        <dbReference type="Proteomes" id="UP000319769"/>
    </source>
</evidence>
<dbReference type="EMBL" id="VMNW02000037">
    <property type="protein sequence ID" value="KAA9158109.1"/>
    <property type="molecule type" value="Genomic_DNA"/>
</dbReference>
<dbReference type="Proteomes" id="UP000319769">
    <property type="component" value="Unassembled WGS sequence"/>
</dbReference>
<protein>
    <submittedName>
        <fullName evidence="8">PLDc_N domain-containing protein</fullName>
    </submittedName>
</protein>
<dbReference type="OrthoDB" id="3298527at2"/>
<dbReference type="GO" id="GO:0005886">
    <property type="term" value="C:plasma membrane"/>
    <property type="evidence" value="ECO:0007669"/>
    <property type="project" value="UniProtKB-SubCell"/>
</dbReference>
<sequence length="75" mass="8322">MDHPWNYLVAALIIAVILAYLVLVLAALVSVLRSANSGGMKVVWFVFIWVAPFLGSLLWFVIGKPNARPAPQPRY</sequence>
<feature type="transmembrane region" description="Helical" evidence="6">
    <location>
        <begin position="6"/>
        <end position="30"/>
    </location>
</feature>
<dbReference type="InterPro" id="IPR027379">
    <property type="entry name" value="CLS_N"/>
</dbReference>
<proteinExistence type="predicted"/>
<comment type="subcellular location">
    <subcellularLocation>
        <location evidence="1">Cell membrane</location>
        <topology evidence="1">Multi-pass membrane protein</topology>
    </subcellularLocation>
</comment>
<organism evidence="8 9">
    <name type="scientific">Amycolatopsis acidicola</name>
    <dbReference type="NCBI Taxonomy" id="2596893"/>
    <lineage>
        <taxon>Bacteria</taxon>
        <taxon>Bacillati</taxon>
        <taxon>Actinomycetota</taxon>
        <taxon>Actinomycetes</taxon>
        <taxon>Pseudonocardiales</taxon>
        <taxon>Pseudonocardiaceae</taxon>
        <taxon>Amycolatopsis</taxon>
    </lineage>
</organism>
<evidence type="ECO:0000256" key="4">
    <source>
        <dbReference type="ARBA" id="ARBA00022989"/>
    </source>
</evidence>